<dbReference type="EC" id="2.3.1.225" evidence="11"/>
<feature type="compositionally biased region" description="Acidic residues" evidence="13">
    <location>
        <begin position="32"/>
        <end position="45"/>
    </location>
</feature>
<comment type="caution">
    <text evidence="11">Lacks conserved residue(s) required for the propagation of feature annotation.</text>
</comment>
<evidence type="ECO:0000256" key="6">
    <source>
        <dbReference type="ARBA" id="ARBA00023136"/>
    </source>
</evidence>
<comment type="domain">
    <text evidence="11 12">The DHHC domain is required for palmitoyltransferase activity.</text>
</comment>
<gene>
    <name evidence="11" type="primary">PFA4</name>
    <name evidence="15" type="ORF">sr12704</name>
</gene>
<dbReference type="PROSITE" id="PS50216">
    <property type="entry name" value="DHHC"/>
    <property type="match status" value="1"/>
</dbReference>
<dbReference type="InterPro" id="IPR001594">
    <property type="entry name" value="Palmitoyltrfase_DHHC"/>
</dbReference>
<keyword evidence="6 11" id="KW-0472">Membrane</keyword>
<accession>E6ZX91</accession>
<proteinExistence type="inferred from homology"/>
<dbReference type="HAMAP" id="MF_03199">
    <property type="entry name" value="DHHC_PAT_PFA4"/>
    <property type="match status" value="1"/>
</dbReference>
<feature type="region of interest" description="Disordered" evidence="13">
    <location>
        <begin position="518"/>
        <end position="540"/>
    </location>
</feature>
<comment type="subcellular location">
    <subcellularLocation>
        <location evidence="11">Endoplasmic reticulum membrane</location>
        <topology evidence="11">Multi-pass membrane protein</topology>
    </subcellularLocation>
    <subcellularLocation>
        <location evidence="1">Membrane</location>
        <topology evidence="1">Multi-pass membrane protein</topology>
    </subcellularLocation>
</comment>
<evidence type="ECO:0000256" key="8">
    <source>
        <dbReference type="ARBA" id="ARBA00023288"/>
    </source>
</evidence>
<feature type="transmembrane region" description="Helical" evidence="11 12">
    <location>
        <begin position="278"/>
        <end position="304"/>
    </location>
</feature>
<evidence type="ECO:0000256" key="2">
    <source>
        <dbReference type="ARBA" id="ARBA00022679"/>
    </source>
</evidence>
<protein>
    <recommendedName>
        <fullName evidence="11">Palmitoyltransferase PFA4</fullName>
        <ecNumber evidence="11">2.3.1.225</ecNumber>
    </recommendedName>
    <alternativeName>
        <fullName evidence="11">Protein S-acyltransferase</fullName>
        <shortName evidence="11">PAT</shortName>
    </alternativeName>
    <alternativeName>
        <fullName evidence="11">Protein fatty acyltransferase 4</fullName>
    </alternativeName>
</protein>
<evidence type="ECO:0000256" key="12">
    <source>
        <dbReference type="RuleBase" id="RU079119"/>
    </source>
</evidence>
<evidence type="ECO:0000256" key="1">
    <source>
        <dbReference type="ARBA" id="ARBA00004141"/>
    </source>
</evidence>
<evidence type="ECO:0000256" key="3">
    <source>
        <dbReference type="ARBA" id="ARBA00022692"/>
    </source>
</evidence>
<name>E6ZX91_SPORE</name>
<feature type="domain" description="Palmitoyltransferase DHHC" evidence="14">
    <location>
        <begin position="190"/>
        <end position="318"/>
    </location>
</feature>
<keyword evidence="5 11" id="KW-1133">Transmembrane helix</keyword>
<comment type="catalytic activity">
    <reaction evidence="10 11 12">
        <text>L-cysteinyl-[protein] + hexadecanoyl-CoA = S-hexadecanoyl-L-cysteinyl-[protein] + CoA</text>
        <dbReference type="Rhea" id="RHEA:36683"/>
        <dbReference type="Rhea" id="RHEA-COMP:10131"/>
        <dbReference type="Rhea" id="RHEA-COMP:11032"/>
        <dbReference type="ChEBI" id="CHEBI:29950"/>
        <dbReference type="ChEBI" id="CHEBI:57287"/>
        <dbReference type="ChEBI" id="CHEBI:57379"/>
        <dbReference type="ChEBI" id="CHEBI:74151"/>
        <dbReference type="EC" id="2.3.1.225"/>
    </reaction>
</comment>
<feature type="transmembrane region" description="Helical" evidence="11 12">
    <location>
        <begin position="90"/>
        <end position="114"/>
    </location>
</feature>
<dbReference type="AlphaFoldDB" id="E6ZX91"/>
<evidence type="ECO:0000256" key="13">
    <source>
        <dbReference type="SAM" id="MobiDB-lite"/>
    </source>
</evidence>
<keyword evidence="16" id="KW-1185">Reference proteome</keyword>
<sequence>MAEAISATMDDTQARSSAPVGHSNATKRHFDDGDDGSSQSDDEVDAVAPTKEARPLLSNGQVDQDDGAALAPTPTPTSRKRRTPLKWTEVIWVTLTLSLIAILGISSQLCIMLPYYHKTPSFSPRALAAVLVPFNLGLLGIFYNYYLCVATDPGSVPLGWEPDWSALDPLPLQGQTAEHEASLELKTSIYRARYCKSCSAYKPPRAHHCKTCRRCVLRMDHHCPWLANCVGHANYAHFVRFLFCVDLTCGYHLLMISARVLDWYNAYSYWREPSARELVWLVVNYALCVPVIVLVGVFSAYHFYCVAVNQTTIESWEKERTATMIRRGRVRKVRYPYNLGVRRNVAQVLGGNPVFWCLPGCVRVEGEGLKFPVASGLDAGAQYRWPPKDPHKSPGPSTTHGWRADGTHAPPLFAPPPPGAASASPFTYGSAFNPALRPTGSSATGVRYRRGTGSVEREEASSVDSASDEGEGEVGYSGGGERVVPPDADALDAVSGYDELAPYGEEDEYALYDEYDEYDDQDDDESAPHTRVTVRRGSEGYEVRPRAAWTV</sequence>
<dbReference type="GO" id="GO:0005789">
    <property type="term" value="C:endoplasmic reticulum membrane"/>
    <property type="evidence" value="ECO:0007669"/>
    <property type="project" value="UniProtKB-SubCell"/>
</dbReference>
<keyword evidence="4 11" id="KW-0256">Endoplasmic reticulum</keyword>
<evidence type="ECO:0000313" key="16">
    <source>
        <dbReference type="Proteomes" id="UP000008867"/>
    </source>
</evidence>
<comment type="function">
    <text evidence="11">Mediates the reversible addition of palmitate to target proteins, thereby regulating their membrane association and biological function.</text>
</comment>
<keyword evidence="2 11" id="KW-0808">Transferase</keyword>
<keyword evidence="3 11" id="KW-0812">Transmembrane</keyword>
<evidence type="ECO:0000259" key="14">
    <source>
        <dbReference type="Pfam" id="PF01529"/>
    </source>
</evidence>
<dbReference type="eggNOG" id="KOG1315">
    <property type="taxonomic scope" value="Eukaryota"/>
</dbReference>
<keyword evidence="9 11" id="KW-0012">Acyltransferase</keyword>
<feature type="transmembrane region" description="Helical" evidence="11 12">
    <location>
        <begin position="126"/>
        <end position="146"/>
    </location>
</feature>
<keyword evidence="8 11" id="KW-0449">Lipoprotein</keyword>
<dbReference type="InterPro" id="IPR033682">
    <property type="entry name" value="PFA4"/>
</dbReference>
<feature type="region of interest" description="Disordered" evidence="13">
    <location>
        <begin position="382"/>
        <end position="485"/>
    </location>
</feature>
<dbReference type="InterPro" id="IPR039859">
    <property type="entry name" value="PFA4/ZDH16/20/ERF2-like"/>
</dbReference>
<dbReference type="GO" id="GO:0019706">
    <property type="term" value="F:protein-cysteine S-palmitoyltransferase activity"/>
    <property type="evidence" value="ECO:0007669"/>
    <property type="project" value="UniProtKB-UniRule"/>
</dbReference>
<keyword evidence="7 11" id="KW-0564">Palmitate</keyword>
<dbReference type="VEuPathDB" id="FungiDB:sr12704"/>
<evidence type="ECO:0000256" key="7">
    <source>
        <dbReference type="ARBA" id="ARBA00023139"/>
    </source>
</evidence>
<evidence type="ECO:0000256" key="4">
    <source>
        <dbReference type="ARBA" id="ARBA00022824"/>
    </source>
</evidence>
<feature type="region of interest" description="Disordered" evidence="13">
    <location>
        <begin position="1"/>
        <end position="81"/>
    </location>
</feature>
<evidence type="ECO:0000256" key="9">
    <source>
        <dbReference type="ARBA" id="ARBA00023315"/>
    </source>
</evidence>
<evidence type="ECO:0000256" key="10">
    <source>
        <dbReference type="ARBA" id="ARBA00048048"/>
    </source>
</evidence>
<comment type="similarity">
    <text evidence="11">Belongs to the DHHC palmitoyltransferase family. PFA4 subfamily.</text>
</comment>
<dbReference type="HOGENOM" id="CLU_027721_9_0_1"/>
<dbReference type="EMBL" id="FQ311452">
    <property type="protein sequence ID" value="CBQ71848.1"/>
    <property type="molecule type" value="Genomic_DNA"/>
</dbReference>
<dbReference type="Proteomes" id="UP000008867">
    <property type="component" value="Chromosome 3"/>
</dbReference>
<dbReference type="OrthoDB" id="331948at2759"/>
<dbReference type="PANTHER" id="PTHR12246">
    <property type="entry name" value="PALMITOYLTRANSFERASE ZDHHC16"/>
    <property type="match status" value="1"/>
</dbReference>
<dbReference type="Pfam" id="PF01529">
    <property type="entry name" value="DHHC"/>
    <property type="match status" value="1"/>
</dbReference>
<organism evidence="15 16">
    <name type="scientific">Sporisorium reilianum (strain SRZ2)</name>
    <name type="common">Maize head smut fungus</name>
    <dbReference type="NCBI Taxonomy" id="999809"/>
    <lineage>
        <taxon>Eukaryota</taxon>
        <taxon>Fungi</taxon>
        <taxon>Dikarya</taxon>
        <taxon>Basidiomycota</taxon>
        <taxon>Ustilaginomycotina</taxon>
        <taxon>Ustilaginomycetes</taxon>
        <taxon>Ustilaginales</taxon>
        <taxon>Ustilaginaceae</taxon>
        <taxon>Sporisorium</taxon>
    </lineage>
</organism>
<evidence type="ECO:0000313" key="15">
    <source>
        <dbReference type="EMBL" id="CBQ71848.1"/>
    </source>
</evidence>
<evidence type="ECO:0000256" key="11">
    <source>
        <dbReference type="HAMAP-Rule" id="MF_03199"/>
    </source>
</evidence>
<evidence type="ECO:0000256" key="5">
    <source>
        <dbReference type="ARBA" id="ARBA00022989"/>
    </source>
</evidence>
<feature type="active site" description="S-palmitoyl cysteine intermediate" evidence="11">
    <location>
        <position position="223"/>
    </location>
</feature>
<reference evidence="15 16" key="1">
    <citation type="journal article" date="2010" name="Science">
        <title>Pathogenicity determinants in smut fungi revealed by genome comparison.</title>
        <authorList>
            <person name="Schirawski J."/>
            <person name="Mannhaupt G."/>
            <person name="Muench K."/>
            <person name="Brefort T."/>
            <person name="Schipper K."/>
            <person name="Doehlemann G."/>
            <person name="Di Stasio M."/>
            <person name="Roessel N."/>
            <person name="Mendoza-Mendoza A."/>
            <person name="Pester D."/>
            <person name="Mueller O."/>
            <person name="Winterberg B."/>
            <person name="Meyer E."/>
            <person name="Ghareeb H."/>
            <person name="Wollenberg T."/>
            <person name="Muensterkoetter M."/>
            <person name="Wong P."/>
            <person name="Walter M."/>
            <person name="Stukenbrock E."/>
            <person name="Gueldener U."/>
            <person name="Kahmann R."/>
        </authorList>
    </citation>
    <scope>NUCLEOTIDE SEQUENCE [LARGE SCALE GENOMIC DNA]</scope>
    <source>
        <strain evidence="16">SRZ2</strain>
    </source>
</reference>